<protein>
    <submittedName>
        <fullName evidence="12">Peptide ABC transporter permease</fullName>
    </submittedName>
</protein>
<comment type="similarity">
    <text evidence="8">Belongs to the binding-protein-dependent transport system permease family. OppBC subfamily.</text>
</comment>
<accession>A0A353JFC6</accession>
<dbReference type="EMBL" id="DONK01000097">
    <property type="protein sequence ID" value="HBU50897.1"/>
    <property type="molecule type" value="Genomic_DNA"/>
</dbReference>
<comment type="subcellular location">
    <subcellularLocation>
        <location evidence="1">Cell inner membrane</location>
        <topology evidence="1">Multi-pass membrane protein</topology>
    </subcellularLocation>
    <subcellularLocation>
        <location evidence="9">Cell membrane</location>
        <topology evidence="9">Multi-pass membrane protein</topology>
    </subcellularLocation>
</comment>
<dbReference type="PANTHER" id="PTHR43386">
    <property type="entry name" value="OLIGOPEPTIDE TRANSPORT SYSTEM PERMEASE PROTEIN APPC"/>
    <property type="match status" value="1"/>
</dbReference>
<feature type="transmembrane region" description="Helical" evidence="9">
    <location>
        <begin position="143"/>
        <end position="170"/>
    </location>
</feature>
<dbReference type="STRING" id="589873.EP12_05525"/>
<comment type="caution">
    <text evidence="12">The sequence shown here is derived from an EMBL/GenBank/DDBJ whole genome shotgun (WGS) entry which is preliminary data.</text>
</comment>
<dbReference type="InterPro" id="IPR000515">
    <property type="entry name" value="MetI-like"/>
</dbReference>
<evidence type="ECO:0000256" key="1">
    <source>
        <dbReference type="ARBA" id="ARBA00004429"/>
    </source>
</evidence>
<feature type="domain" description="ABC transmembrane type-1" evidence="10">
    <location>
        <begin position="99"/>
        <end position="284"/>
    </location>
</feature>
<evidence type="ECO:0000256" key="4">
    <source>
        <dbReference type="ARBA" id="ARBA00022519"/>
    </source>
</evidence>
<dbReference type="OrthoDB" id="9805884at2"/>
<keyword evidence="5 9" id="KW-0812">Transmembrane</keyword>
<dbReference type="PANTHER" id="PTHR43386:SF5">
    <property type="entry name" value="PUTRESCINE EXPORT SYSTEM PERMEASE PROTEIN SAPC"/>
    <property type="match status" value="1"/>
</dbReference>
<name>A0A353JFC6_9ALTE</name>
<evidence type="ECO:0000256" key="2">
    <source>
        <dbReference type="ARBA" id="ARBA00022448"/>
    </source>
</evidence>
<dbReference type="GO" id="GO:0055085">
    <property type="term" value="P:transmembrane transport"/>
    <property type="evidence" value="ECO:0007669"/>
    <property type="project" value="InterPro"/>
</dbReference>
<feature type="transmembrane region" description="Helical" evidence="9">
    <location>
        <begin position="28"/>
        <end position="49"/>
    </location>
</feature>
<evidence type="ECO:0000256" key="6">
    <source>
        <dbReference type="ARBA" id="ARBA00022989"/>
    </source>
</evidence>
<dbReference type="GO" id="GO:0005886">
    <property type="term" value="C:plasma membrane"/>
    <property type="evidence" value="ECO:0007669"/>
    <property type="project" value="UniProtKB-SubCell"/>
</dbReference>
<keyword evidence="4" id="KW-0997">Cell inner membrane</keyword>
<dbReference type="PROSITE" id="PS50928">
    <property type="entry name" value="ABC_TM1"/>
    <property type="match status" value="1"/>
</dbReference>
<feature type="transmembrane region" description="Helical" evidence="9">
    <location>
        <begin position="97"/>
        <end position="123"/>
    </location>
</feature>
<dbReference type="Pfam" id="PF00528">
    <property type="entry name" value="BPD_transp_1"/>
    <property type="match status" value="1"/>
</dbReference>
<keyword evidence="7 9" id="KW-0472">Membrane</keyword>
<feature type="transmembrane region" description="Helical" evidence="9">
    <location>
        <begin position="261"/>
        <end position="284"/>
    </location>
</feature>
<dbReference type="InterPro" id="IPR025966">
    <property type="entry name" value="OppC_N"/>
</dbReference>
<keyword evidence="6 9" id="KW-1133">Transmembrane helix</keyword>
<evidence type="ECO:0000313" key="14">
    <source>
        <dbReference type="Proteomes" id="UP000264779"/>
    </source>
</evidence>
<keyword evidence="2 9" id="KW-0813">Transport</keyword>
<reference evidence="13 14" key="1">
    <citation type="journal article" date="2018" name="Nat. Biotechnol.">
        <title>A standardized bacterial taxonomy based on genome phylogeny substantially revises the tree of life.</title>
        <authorList>
            <person name="Parks D.H."/>
            <person name="Chuvochina M."/>
            <person name="Waite D.W."/>
            <person name="Rinke C."/>
            <person name="Skarshewski A."/>
            <person name="Chaumeil P.A."/>
            <person name="Hugenholtz P."/>
        </authorList>
    </citation>
    <scope>NUCLEOTIDE SEQUENCE [LARGE SCALE GENOMIC DNA]</scope>
    <source>
        <strain evidence="12">UBA11621</strain>
        <strain evidence="11">UBA11978</strain>
    </source>
</reference>
<proteinExistence type="inferred from homology"/>
<sequence>MPQFSLYEEAFHPSPWHRTWVAFRESHIAIVGLFVLAIFVIFSLFAPLLTPYDPIAQNIDGLLIPPSWQPNGSISYLFGTDALGRDLFSRIMYGCRVTLGSGFLMVVLAMLIGVSIGTFAGMLRGVRSSIVNHLLDALMAIPTLLIAIIIVAILGTGLVNSMWAITLALIPQFVHRTRSFVRAEMKKEYILASRLDGANKWQLFVHSILPNMTEMLVVQGTLALSVAVIDISALGFLNLGAQSPLPELGAILADGLDVTYLAPWNVALPGLTIFLLVLSINIVGDGLRSALRKRVSH</sequence>
<dbReference type="Proteomes" id="UP000264779">
    <property type="component" value="Unassembled WGS sequence"/>
</dbReference>
<dbReference type="KEGG" id="aaus:EP12_05525"/>
<organism evidence="12 14">
    <name type="scientific">Alteromonas australica</name>
    <dbReference type="NCBI Taxonomy" id="589873"/>
    <lineage>
        <taxon>Bacteria</taxon>
        <taxon>Pseudomonadati</taxon>
        <taxon>Pseudomonadota</taxon>
        <taxon>Gammaproteobacteria</taxon>
        <taxon>Alteromonadales</taxon>
        <taxon>Alteromonadaceae</taxon>
        <taxon>Alteromonas/Salinimonas group</taxon>
        <taxon>Alteromonas</taxon>
    </lineage>
</organism>
<evidence type="ECO:0000256" key="8">
    <source>
        <dbReference type="ARBA" id="ARBA00024202"/>
    </source>
</evidence>
<evidence type="ECO:0000313" key="11">
    <source>
        <dbReference type="EMBL" id="HAW77557.1"/>
    </source>
</evidence>
<gene>
    <name evidence="11" type="ORF">DCW74_17720</name>
    <name evidence="12" type="ORF">DEB45_06540</name>
</gene>
<evidence type="ECO:0000256" key="3">
    <source>
        <dbReference type="ARBA" id="ARBA00022475"/>
    </source>
</evidence>
<evidence type="ECO:0000256" key="9">
    <source>
        <dbReference type="RuleBase" id="RU363032"/>
    </source>
</evidence>
<evidence type="ECO:0000256" key="5">
    <source>
        <dbReference type="ARBA" id="ARBA00022692"/>
    </source>
</evidence>
<keyword evidence="3" id="KW-1003">Cell membrane</keyword>
<dbReference type="Gene3D" id="1.10.3720.10">
    <property type="entry name" value="MetI-like"/>
    <property type="match status" value="1"/>
</dbReference>
<dbReference type="SUPFAM" id="SSF161098">
    <property type="entry name" value="MetI-like"/>
    <property type="match status" value="1"/>
</dbReference>
<dbReference type="InterPro" id="IPR050366">
    <property type="entry name" value="BP-dependent_transpt_permease"/>
</dbReference>
<dbReference type="AlphaFoldDB" id="A0A353JFC6"/>
<evidence type="ECO:0000256" key="7">
    <source>
        <dbReference type="ARBA" id="ARBA00023136"/>
    </source>
</evidence>
<feature type="transmembrane region" description="Helical" evidence="9">
    <location>
        <begin position="216"/>
        <end position="241"/>
    </location>
</feature>
<dbReference type="Pfam" id="PF12911">
    <property type="entry name" value="OppC_N"/>
    <property type="match status" value="1"/>
</dbReference>
<evidence type="ECO:0000313" key="12">
    <source>
        <dbReference type="EMBL" id="HBU50897.1"/>
    </source>
</evidence>
<dbReference type="RefSeq" id="WP_044446532.1">
    <property type="nucleotide sequence ID" value="NZ_CAJXAX010000007.1"/>
</dbReference>
<evidence type="ECO:0000313" key="13">
    <source>
        <dbReference type="Proteomes" id="UP000263517"/>
    </source>
</evidence>
<evidence type="ECO:0000259" key="10">
    <source>
        <dbReference type="PROSITE" id="PS50928"/>
    </source>
</evidence>
<dbReference type="InterPro" id="IPR035906">
    <property type="entry name" value="MetI-like_sf"/>
</dbReference>
<dbReference type="EMBL" id="DNAN01000615">
    <property type="protein sequence ID" value="HAW77557.1"/>
    <property type="molecule type" value="Genomic_DNA"/>
</dbReference>
<dbReference type="CDD" id="cd06261">
    <property type="entry name" value="TM_PBP2"/>
    <property type="match status" value="1"/>
</dbReference>
<dbReference type="Proteomes" id="UP000263517">
    <property type="component" value="Unassembled WGS sequence"/>
</dbReference>